<feature type="region of interest" description="Disordered" evidence="1">
    <location>
        <begin position="149"/>
        <end position="172"/>
    </location>
</feature>
<dbReference type="Pfam" id="PF00226">
    <property type="entry name" value="DnaJ"/>
    <property type="match status" value="1"/>
</dbReference>
<evidence type="ECO:0000313" key="3">
    <source>
        <dbReference type="EMBL" id="KAJ8764736.1"/>
    </source>
</evidence>
<dbReference type="SUPFAM" id="SSF46565">
    <property type="entry name" value="Chaperone J-domain"/>
    <property type="match status" value="1"/>
</dbReference>
<feature type="compositionally biased region" description="Acidic residues" evidence="1">
    <location>
        <begin position="376"/>
        <end position="385"/>
    </location>
</feature>
<dbReference type="InterPro" id="IPR053052">
    <property type="entry name" value="Imprinting_Balance_Reg"/>
</dbReference>
<feature type="region of interest" description="Disordered" evidence="1">
    <location>
        <begin position="373"/>
        <end position="480"/>
    </location>
</feature>
<dbReference type="Gene3D" id="1.10.287.110">
    <property type="entry name" value="DnaJ domain"/>
    <property type="match status" value="1"/>
</dbReference>
<accession>A0AAV8TD62</accession>
<feature type="compositionally biased region" description="Low complexity" evidence="1">
    <location>
        <begin position="149"/>
        <end position="161"/>
    </location>
</feature>
<dbReference type="EMBL" id="JAIWQS010000005">
    <property type="protein sequence ID" value="KAJ8764736.1"/>
    <property type="molecule type" value="Genomic_DNA"/>
</dbReference>
<dbReference type="Pfam" id="PF23551">
    <property type="entry name" value="Zn_ribbon_20"/>
    <property type="match status" value="1"/>
</dbReference>
<dbReference type="CDD" id="cd15489">
    <property type="entry name" value="PHD_SF"/>
    <property type="match status" value="1"/>
</dbReference>
<keyword evidence="4" id="KW-1185">Reference proteome</keyword>
<evidence type="ECO:0000256" key="1">
    <source>
        <dbReference type="SAM" id="MobiDB-lite"/>
    </source>
</evidence>
<dbReference type="AlphaFoldDB" id="A0AAV8TD62"/>
<reference evidence="3 4" key="1">
    <citation type="submission" date="2021-09" db="EMBL/GenBank/DDBJ databases">
        <title>Genomic insights and catalytic innovation underlie evolution of tropane alkaloids biosynthesis.</title>
        <authorList>
            <person name="Wang Y.-J."/>
            <person name="Tian T."/>
            <person name="Huang J.-P."/>
            <person name="Huang S.-X."/>
        </authorList>
    </citation>
    <scope>NUCLEOTIDE SEQUENCE [LARGE SCALE GENOMIC DNA]</scope>
    <source>
        <strain evidence="3">KIB-2018</strain>
        <tissue evidence="3">Leaf</tissue>
    </source>
</reference>
<dbReference type="InterPro" id="IPR056988">
    <property type="entry name" value="Zn_ribbon_pln"/>
</dbReference>
<name>A0AAV8TD62_9ROSI</name>
<feature type="compositionally biased region" description="Polar residues" evidence="1">
    <location>
        <begin position="416"/>
        <end position="426"/>
    </location>
</feature>
<dbReference type="PANTHER" id="PTHR45496:SF19">
    <property type="entry name" value="J DOMAIN-CONTAINING PROTEIN"/>
    <property type="match status" value="1"/>
</dbReference>
<evidence type="ECO:0000313" key="4">
    <source>
        <dbReference type="Proteomes" id="UP001159364"/>
    </source>
</evidence>
<feature type="domain" description="J" evidence="2">
    <location>
        <begin position="70"/>
        <end position="135"/>
    </location>
</feature>
<dbReference type="CDD" id="cd06257">
    <property type="entry name" value="DnaJ"/>
    <property type="match status" value="1"/>
</dbReference>
<dbReference type="PROSITE" id="PS50076">
    <property type="entry name" value="DNAJ_2"/>
    <property type="match status" value="1"/>
</dbReference>
<dbReference type="PANTHER" id="PTHR45496">
    <property type="entry name" value="CHAPERONE DNAJ-DOMAIN SUPERFAMILY PROTEIN"/>
    <property type="match status" value="1"/>
</dbReference>
<proteinExistence type="predicted"/>
<sequence length="513" mass="56520">MASPSYRLDAERWLNAAEKLLGARDLHAAKSFATRVRESDPRLLDYADQIIAVAETILAGELRVHSGNHDYYAILQLNRLTQSMDLIANQYRKLAVTLNPTRNTLPFVDQAFKLVSEAWFVFSNPSKKAMYDHELRMSQLGQQLDPYNNNVHNKDQNNQNQFGQVPGSEPPEMRFRAVSGVTVVQSPVAQPSAPVPTRGTTLPKSTESPRHPIPPLNADEPTRPSAFRATAVPNRTAAQAAATGSTHRNKTQTRPSETVSEVPSFWTACPYCFFLYEYPKVYEGCALKCQNCKRSFHASVIPSPPLTDKDQYFCSWGFFPVGFSGDNGKNLGGSGWSPISAMFATPLQAGGMKSTKPTKPKVIYKDDDFINLSDSSEQDSDDDEWDSRKKKAKNSRGRGTPSKIARKSQNERAKKGSSQNVNSGVNVQDKALGKEEGTSGKKKKGAKDLGELDLNVMFSNEVEEQVPTAREQNGTGNEEEDNISGIAFFEGLDEFLSSLPILSVVGDDKAKAN</sequence>
<gene>
    <name evidence="3" type="ORF">K2173_009124</name>
</gene>
<dbReference type="InterPro" id="IPR036869">
    <property type="entry name" value="J_dom_sf"/>
</dbReference>
<dbReference type="InterPro" id="IPR001623">
    <property type="entry name" value="DnaJ_domain"/>
</dbReference>
<feature type="compositionally biased region" description="Polar residues" evidence="1">
    <location>
        <begin position="242"/>
        <end position="259"/>
    </location>
</feature>
<dbReference type="Proteomes" id="UP001159364">
    <property type="component" value="Linkage Group LG05"/>
</dbReference>
<comment type="caution">
    <text evidence="3">The sequence shown here is derived from an EMBL/GenBank/DDBJ whole genome shotgun (WGS) entry which is preliminary data.</text>
</comment>
<protein>
    <recommendedName>
        <fullName evidence="2">J domain-containing protein</fullName>
    </recommendedName>
</protein>
<dbReference type="SMART" id="SM00271">
    <property type="entry name" value="DnaJ"/>
    <property type="match status" value="1"/>
</dbReference>
<organism evidence="3 4">
    <name type="scientific">Erythroxylum novogranatense</name>
    <dbReference type="NCBI Taxonomy" id="1862640"/>
    <lineage>
        <taxon>Eukaryota</taxon>
        <taxon>Viridiplantae</taxon>
        <taxon>Streptophyta</taxon>
        <taxon>Embryophyta</taxon>
        <taxon>Tracheophyta</taxon>
        <taxon>Spermatophyta</taxon>
        <taxon>Magnoliopsida</taxon>
        <taxon>eudicotyledons</taxon>
        <taxon>Gunneridae</taxon>
        <taxon>Pentapetalae</taxon>
        <taxon>rosids</taxon>
        <taxon>fabids</taxon>
        <taxon>Malpighiales</taxon>
        <taxon>Erythroxylaceae</taxon>
        <taxon>Erythroxylum</taxon>
    </lineage>
</organism>
<feature type="region of interest" description="Disordered" evidence="1">
    <location>
        <begin position="187"/>
        <end position="259"/>
    </location>
</feature>
<evidence type="ECO:0000259" key="2">
    <source>
        <dbReference type="PROSITE" id="PS50076"/>
    </source>
</evidence>